<gene>
    <name evidence="2" type="ORF">ENN90_07095</name>
</gene>
<keyword evidence="1" id="KW-0812">Transmembrane</keyword>
<protein>
    <recommendedName>
        <fullName evidence="3">DUF4271 domain-containing protein</fullName>
    </recommendedName>
</protein>
<feature type="transmembrane region" description="Helical" evidence="1">
    <location>
        <begin position="6"/>
        <end position="30"/>
    </location>
</feature>
<evidence type="ECO:0008006" key="3">
    <source>
        <dbReference type="Google" id="ProtNLM"/>
    </source>
</evidence>
<feature type="transmembrane region" description="Helical" evidence="1">
    <location>
        <begin position="51"/>
        <end position="72"/>
    </location>
</feature>
<dbReference type="AlphaFoldDB" id="A0A831LKP7"/>
<reference evidence="2" key="1">
    <citation type="journal article" date="2020" name="mSystems">
        <title>Genome- and Community-Level Interaction Insights into Carbon Utilization and Element Cycling Functions of Hydrothermarchaeota in Hydrothermal Sediment.</title>
        <authorList>
            <person name="Zhou Z."/>
            <person name="Liu Y."/>
            <person name="Xu W."/>
            <person name="Pan J."/>
            <person name="Luo Z.H."/>
            <person name="Li M."/>
        </authorList>
    </citation>
    <scope>NUCLEOTIDE SEQUENCE [LARGE SCALE GENOMIC DNA]</scope>
    <source>
        <strain evidence="2">SpSt-1217</strain>
    </source>
</reference>
<name>A0A831LKP7_9BACT</name>
<evidence type="ECO:0000256" key="1">
    <source>
        <dbReference type="SAM" id="Phobius"/>
    </source>
</evidence>
<evidence type="ECO:0000313" key="2">
    <source>
        <dbReference type="EMBL" id="HDR51373.1"/>
    </source>
</evidence>
<comment type="caution">
    <text evidence="2">The sequence shown here is derived from an EMBL/GenBank/DDBJ whole genome shotgun (WGS) entry which is preliminary data.</text>
</comment>
<dbReference type="Proteomes" id="UP000886047">
    <property type="component" value="Unassembled WGS sequence"/>
</dbReference>
<sequence length="73" mass="8601">MASALLVLFLVFTQPALIVLLLLYVFYLLVSLTRIVFFQNEFKVLPAFYKLNFFYLFMMLFLIADRLIQVALV</sequence>
<proteinExistence type="predicted"/>
<keyword evidence="1" id="KW-0472">Membrane</keyword>
<accession>A0A831LKP7</accession>
<keyword evidence="1" id="KW-1133">Transmembrane helix</keyword>
<dbReference type="EMBL" id="DSDK01000389">
    <property type="protein sequence ID" value="HDR51373.1"/>
    <property type="molecule type" value="Genomic_DNA"/>
</dbReference>
<organism evidence="2">
    <name type="scientific">Mariniphaga anaerophila</name>
    <dbReference type="NCBI Taxonomy" id="1484053"/>
    <lineage>
        <taxon>Bacteria</taxon>
        <taxon>Pseudomonadati</taxon>
        <taxon>Bacteroidota</taxon>
        <taxon>Bacteroidia</taxon>
        <taxon>Marinilabiliales</taxon>
        <taxon>Prolixibacteraceae</taxon>
        <taxon>Mariniphaga</taxon>
    </lineage>
</organism>